<feature type="region of interest" description="Disordered" evidence="1">
    <location>
        <begin position="113"/>
        <end position="188"/>
    </location>
</feature>
<evidence type="ECO:0000256" key="1">
    <source>
        <dbReference type="SAM" id="MobiDB-lite"/>
    </source>
</evidence>
<feature type="chain" id="PRO_5007887807" evidence="3">
    <location>
        <begin position="21"/>
        <end position="188"/>
    </location>
</feature>
<keyword evidence="2" id="KW-0472">Membrane</keyword>
<protein>
    <submittedName>
        <fullName evidence="4">Uncharacterized protein</fullName>
    </submittedName>
</protein>
<organism evidence="4 5">
    <name type="scientific">Calocera viscosa (strain TUFC12733)</name>
    <dbReference type="NCBI Taxonomy" id="1330018"/>
    <lineage>
        <taxon>Eukaryota</taxon>
        <taxon>Fungi</taxon>
        <taxon>Dikarya</taxon>
        <taxon>Basidiomycota</taxon>
        <taxon>Agaricomycotina</taxon>
        <taxon>Dacrymycetes</taxon>
        <taxon>Dacrymycetales</taxon>
        <taxon>Dacrymycetaceae</taxon>
        <taxon>Calocera</taxon>
    </lineage>
</organism>
<name>A0A167HS37_CALVF</name>
<dbReference type="OrthoDB" id="10626086at2759"/>
<feature type="compositionally biased region" description="Basic and acidic residues" evidence="1">
    <location>
        <begin position="172"/>
        <end position="188"/>
    </location>
</feature>
<accession>A0A167HS37</accession>
<keyword evidence="2" id="KW-0812">Transmembrane</keyword>
<evidence type="ECO:0000256" key="2">
    <source>
        <dbReference type="SAM" id="Phobius"/>
    </source>
</evidence>
<feature type="compositionally biased region" description="Low complexity" evidence="1">
    <location>
        <begin position="125"/>
        <end position="153"/>
    </location>
</feature>
<feature type="transmembrane region" description="Helical" evidence="2">
    <location>
        <begin position="83"/>
        <end position="108"/>
    </location>
</feature>
<keyword evidence="3" id="KW-0732">Signal</keyword>
<dbReference type="EMBL" id="KV417316">
    <property type="protein sequence ID" value="KZO91925.1"/>
    <property type="molecule type" value="Genomic_DNA"/>
</dbReference>
<dbReference type="AlphaFoldDB" id="A0A167HS37"/>
<dbReference type="Proteomes" id="UP000076738">
    <property type="component" value="Unassembled WGS sequence"/>
</dbReference>
<gene>
    <name evidence="4" type="ORF">CALVIDRAFT_567813</name>
</gene>
<keyword evidence="2" id="KW-1133">Transmembrane helix</keyword>
<evidence type="ECO:0000313" key="4">
    <source>
        <dbReference type="EMBL" id="KZO91925.1"/>
    </source>
</evidence>
<feature type="signal peptide" evidence="3">
    <location>
        <begin position="1"/>
        <end position="20"/>
    </location>
</feature>
<reference evidence="4 5" key="1">
    <citation type="journal article" date="2016" name="Mol. Biol. Evol.">
        <title>Comparative Genomics of Early-Diverging Mushroom-Forming Fungi Provides Insights into the Origins of Lignocellulose Decay Capabilities.</title>
        <authorList>
            <person name="Nagy L.G."/>
            <person name="Riley R."/>
            <person name="Tritt A."/>
            <person name="Adam C."/>
            <person name="Daum C."/>
            <person name="Floudas D."/>
            <person name="Sun H."/>
            <person name="Yadav J.S."/>
            <person name="Pangilinan J."/>
            <person name="Larsson K.H."/>
            <person name="Matsuura K."/>
            <person name="Barry K."/>
            <person name="Labutti K."/>
            <person name="Kuo R."/>
            <person name="Ohm R.A."/>
            <person name="Bhattacharya S.S."/>
            <person name="Shirouzu T."/>
            <person name="Yoshinaga Y."/>
            <person name="Martin F.M."/>
            <person name="Grigoriev I.V."/>
            <person name="Hibbett D.S."/>
        </authorList>
    </citation>
    <scope>NUCLEOTIDE SEQUENCE [LARGE SCALE GENOMIC DNA]</scope>
    <source>
        <strain evidence="4 5">TUFC12733</strain>
    </source>
</reference>
<proteinExistence type="predicted"/>
<evidence type="ECO:0000256" key="3">
    <source>
        <dbReference type="SAM" id="SignalP"/>
    </source>
</evidence>
<sequence length="188" mass="19624">MSFPTIAFALLAFAARGVFAADDDEVEAATGGAQAVMNATAPATGSGSTVAVVHKTLFDNAVPYCSFTGGKIQCDPLTTHQKLFVILGSCTLALILLLLITFCCCCCCSRRRNGRKAGPPSIYVSSSSSSLEAPQSAQGPYYGAYGGQPPYGSRLNDQRPQAGSASGGTNGKDTEKRQAVYGREYSRT</sequence>
<evidence type="ECO:0000313" key="5">
    <source>
        <dbReference type="Proteomes" id="UP000076738"/>
    </source>
</evidence>
<keyword evidence="5" id="KW-1185">Reference proteome</keyword>